<dbReference type="GO" id="GO:0003824">
    <property type="term" value="F:catalytic activity"/>
    <property type="evidence" value="ECO:0007669"/>
    <property type="project" value="InterPro"/>
</dbReference>
<dbReference type="GO" id="GO:0051539">
    <property type="term" value="F:4 iron, 4 sulfur cluster binding"/>
    <property type="evidence" value="ECO:0007669"/>
    <property type="project" value="UniProtKB-KW"/>
</dbReference>
<dbReference type="InterPro" id="IPR007197">
    <property type="entry name" value="rSAM"/>
</dbReference>
<dbReference type="InterPro" id="IPR040084">
    <property type="entry name" value="GTPase_Obg"/>
</dbReference>
<evidence type="ECO:0000259" key="7">
    <source>
        <dbReference type="PROSITE" id="PS51918"/>
    </source>
</evidence>
<dbReference type="GO" id="GO:0046872">
    <property type="term" value="F:metal ion binding"/>
    <property type="evidence" value="ECO:0007669"/>
    <property type="project" value="UniProtKB-KW"/>
</dbReference>
<keyword evidence="4" id="KW-0479">Metal-binding</keyword>
<keyword evidence="9" id="KW-1185">Reference proteome</keyword>
<keyword evidence="2" id="KW-0004">4Fe-4S</keyword>
<sequence length="307" mass="34860">MNIVFGPILSRRFGASLGVDLSPKLKQCNFNCVYCELQASKPQDSQYDITPVTDILQAIESALKKNSHIDVLTFTANGEPTLYPYLQELILQSKQILQSYPAIKTLILSNGSRFDVCKSALHHFDIVKFSLDSVNPMIFKRIDKPSKTLDIVKIQQGIREFATDYQGELVAEILIVKDINDNPQSHLASANFLREINVKRLDLSTIDRPSSHKVYPVDNQTLYQIAEVFHDVPVCVVTRKNDKVSLQQQDLDSQTILQTLARRPLSRLDCEILWTQQSRDILFMLVENGDVIEKNLAGTIFYYLGKL</sequence>
<comment type="caution">
    <text evidence="8">The sequence shown here is derived from an EMBL/GenBank/DDBJ whole genome shotgun (WGS) entry which is preliminary data.</text>
</comment>
<proteinExistence type="predicted"/>
<keyword evidence="6" id="KW-0411">Iron-sulfur</keyword>
<reference evidence="8 9" key="1">
    <citation type="submission" date="2018-04" db="EMBL/GenBank/DDBJ databases">
        <title>Novel Campyloabacter and Helicobacter Species and Strains.</title>
        <authorList>
            <person name="Mannion A.J."/>
            <person name="Shen Z."/>
            <person name="Fox J.G."/>
        </authorList>
    </citation>
    <scope>NUCLEOTIDE SEQUENCE [LARGE SCALE GENOMIC DNA]</scope>
    <source>
        <strain evidence="8 9">MIT 97-5075</strain>
    </source>
</reference>
<dbReference type="InterPro" id="IPR058240">
    <property type="entry name" value="rSAM_sf"/>
</dbReference>
<keyword evidence="5" id="KW-0408">Iron</keyword>
<dbReference type="EMBL" id="NXLW01000014">
    <property type="protein sequence ID" value="RDU71039.1"/>
    <property type="molecule type" value="Genomic_DNA"/>
</dbReference>
<dbReference type="SFLD" id="SFLDG01067">
    <property type="entry name" value="SPASM/twitch_domain_containing"/>
    <property type="match status" value="1"/>
</dbReference>
<gene>
    <name evidence="8" type="ORF">CQA66_07010</name>
</gene>
<name>A0A3D8J0H9_9HELI</name>
<dbReference type="AlphaFoldDB" id="A0A3D8J0H9"/>
<dbReference type="Pfam" id="PF04055">
    <property type="entry name" value="Radical_SAM"/>
    <property type="match status" value="1"/>
</dbReference>
<dbReference type="OrthoDB" id="9800840at2"/>
<dbReference type="PROSITE" id="PS51918">
    <property type="entry name" value="RADICAL_SAM"/>
    <property type="match status" value="1"/>
</dbReference>
<evidence type="ECO:0000256" key="6">
    <source>
        <dbReference type="ARBA" id="ARBA00023014"/>
    </source>
</evidence>
<dbReference type="InterPro" id="IPR013785">
    <property type="entry name" value="Aldolase_TIM"/>
</dbReference>
<evidence type="ECO:0000256" key="3">
    <source>
        <dbReference type="ARBA" id="ARBA00022691"/>
    </source>
</evidence>
<dbReference type="Proteomes" id="UP000256424">
    <property type="component" value="Unassembled WGS sequence"/>
</dbReference>
<organism evidence="8 9">
    <name type="scientific">Helicobacter aurati</name>
    <dbReference type="NCBI Taxonomy" id="137778"/>
    <lineage>
        <taxon>Bacteria</taxon>
        <taxon>Pseudomonadati</taxon>
        <taxon>Campylobacterota</taxon>
        <taxon>Epsilonproteobacteria</taxon>
        <taxon>Campylobacterales</taxon>
        <taxon>Helicobacteraceae</taxon>
        <taxon>Helicobacter</taxon>
    </lineage>
</organism>
<dbReference type="Gene3D" id="3.20.20.70">
    <property type="entry name" value="Aldolase class I"/>
    <property type="match status" value="1"/>
</dbReference>
<evidence type="ECO:0000256" key="1">
    <source>
        <dbReference type="ARBA" id="ARBA00001966"/>
    </source>
</evidence>
<keyword evidence="3" id="KW-0949">S-adenosyl-L-methionine</keyword>
<accession>A0A3D8J0H9</accession>
<dbReference type="PANTHER" id="PTHR43787">
    <property type="entry name" value="FEMO COFACTOR BIOSYNTHESIS PROTEIN NIFB-RELATED"/>
    <property type="match status" value="1"/>
</dbReference>
<evidence type="ECO:0000313" key="9">
    <source>
        <dbReference type="Proteomes" id="UP000256424"/>
    </source>
</evidence>
<protein>
    <submittedName>
        <fullName evidence="8">Radical SAM protein</fullName>
    </submittedName>
</protein>
<dbReference type="CDD" id="cd01335">
    <property type="entry name" value="Radical_SAM"/>
    <property type="match status" value="1"/>
</dbReference>
<dbReference type="SFLD" id="SFLDG01083">
    <property type="entry name" value="Uncharacterised_Radical_SAM_Su"/>
    <property type="match status" value="1"/>
</dbReference>
<evidence type="ECO:0000256" key="5">
    <source>
        <dbReference type="ARBA" id="ARBA00023004"/>
    </source>
</evidence>
<evidence type="ECO:0000256" key="2">
    <source>
        <dbReference type="ARBA" id="ARBA00022485"/>
    </source>
</evidence>
<feature type="domain" description="Radical SAM core" evidence="7">
    <location>
        <begin position="13"/>
        <end position="243"/>
    </location>
</feature>
<comment type="cofactor">
    <cofactor evidence="1">
        <name>[4Fe-4S] cluster</name>
        <dbReference type="ChEBI" id="CHEBI:49883"/>
    </cofactor>
</comment>
<dbReference type="RefSeq" id="WP_104763198.1">
    <property type="nucleotide sequence ID" value="NZ_FZPM01000015.1"/>
</dbReference>
<evidence type="ECO:0000313" key="8">
    <source>
        <dbReference type="EMBL" id="RDU71039.1"/>
    </source>
</evidence>
<dbReference type="PANTHER" id="PTHR43787:SF11">
    <property type="entry name" value="UPF0026 PROTEIN SLR1464"/>
    <property type="match status" value="1"/>
</dbReference>
<evidence type="ECO:0000256" key="4">
    <source>
        <dbReference type="ARBA" id="ARBA00022723"/>
    </source>
</evidence>
<dbReference type="SFLD" id="SFLDS00029">
    <property type="entry name" value="Radical_SAM"/>
    <property type="match status" value="1"/>
</dbReference>
<dbReference type="SUPFAM" id="SSF102114">
    <property type="entry name" value="Radical SAM enzymes"/>
    <property type="match status" value="1"/>
</dbReference>